<evidence type="ECO:0000313" key="3">
    <source>
        <dbReference type="Proteomes" id="UP001331761"/>
    </source>
</evidence>
<dbReference type="GO" id="GO:0008168">
    <property type="term" value="F:methyltransferase activity"/>
    <property type="evidence" value="ECO:0007669"/>
    <property type="project" value="InterPro"/>
</dbReference>
<dbReference type="GO" id="GO:0032259">
    <property type="term" value="P:methylation"/>
    <property type="evidence" value="ECO:0007669"/>
    <property type="project" value="InterPro"/>
</dbReference>
<comment type="similarity">
    <text evidence="1">Belongs to the MT-A70-like family.</text>
</comment>
<dbReference type="AlphaFoldDB" id="A0AAN8IDG5"/>
<evidence type="ECO:0000256" key="1">
    <source>
        <dbReference type="PROSITE-ProRule" id="PRU00489"/>
    </source>
</evidence>
<dbReference type="PANTHER" id="PTHR12829:SF4">
    <property type="entry name" value="N(6)-ADENINE-SPECIFIC METHYLTRANSFERASE METTL4"/>
    <property type="match status" value="1"/>
</dbReference>
<sequence>MSEFCVFSSESFAIFNEACYYSGTYSDLGLRMDERLFAINGPFMMESQFDAMKRPDRRVRKRKSHFRKNQDRSDEISKIEKLSSSIRDEGLRIAIFRAQSIKDNNRQAREKAREILDRSIKMYHPAAIVSTEIISLSDNSSFVVKDEFCLLNSWYKNDSDHCIRLRVSAEVLEQTIVGDVFDLVVLDPPWENRSVKRQRSYVTCESPLESVDLECLTADGLVAIWITNRKGIESEVEAFFQRWKLTRLATFFWLKVRFFDHA</sequence>
<dbReference type="PANTHER" id="PTHR12829">
    <property type="entry name" value="N6-ADENOSINE-METHYLTRANSFERASE"/>
    <property type="match status" value="1"/>
</dbReference>
<dbReference type="InterPro" id="IPR007757">
    <property type="entry name" value="MT-A70-like"/>
</dbReference>
<protein>
    <submittedName>
        <fullName evidence="2">MT-A70 domain containing protein</fullName>
    </submittedName>
</protein>
<proteinExistence type="inferred from homology"/>
<evidence type="ECO:0000313" key="2">
    <source>
        <dbReference type="EMBL" id="KAK5970409.1"/>
    </source>
</evidence>
<dbReference type="GO" id="GO:0003676">
    <property type="term" value="F:nucleic acid binding"/>
    <property type="evidence" value="ECO:0007669"/>
    <property type="project" value="InterPro"/>
</dbReference>
<dbReference type="GO" id="GO:0005634">
    <property type="term" value="C:nucleus"/>
    <property type="evidence" value="ECO:0007669"/>
    <property type="project" value="TreeGrafter"/>
</dbReference>
<accession>A0AAN8IDG5</accession>
<dbReference type="Proteomes" id="UP001331761">
    <property type="component" value="Unassembled WGS sequence"/>
</dbReference>
<reference evidence="2 3" key="1">
    <citation type="submission" date="2019-10" db="EMBL/GenBank/DDBJ databases">
        <title>Assembly and Annotation for the nematode Trichostrongylus colubriformis.</title>
        <authorList>
            <person name="Martin J."/>
        </authorList>
    </citation>
    <scope>NUCLEOTIDE SEQUENCE [LARGE SCALE GENOMIC DNA]</scope>
    <source>
        <strain evidence="2">G859</strain>
        <tissue evidence="2">Whole worm</tissue>
    </source>
</reference>
<dbReference type="InterPro" id="IPR002052">
    <property type="entry name" value="DNA_methylase_N6_adenine_CS"/>
</dbReference>
<dbReference type="Pfam" id="PF05063">
    <property type="entry name" value="MT-A70"/>
    <property type="match status" value="1"/>
</dbReference>
<dbReference type="EMBL" id="WIXE01019026">
    <property type="protein sequence ID" value="KAK5970409.1"/>
    <property type="molecule type" value="Genomic_DNA"/>
</dbReference>
<dbReference type="PROSITE" id="PS00092">
    <property type="entry name" value="N6_MTASE"/>
    <property type="match status" value="1"/>
</dbReference>
<gene>
    <name evidence="2" type="ORF">GCK32_011040</name>
</gene>
<dbReference type="PROSITE" id="PS51143">
    <property type="entry name" value="MT_A70"/>
    <property type="match status" value="1"/>
</dbReference>
<organism evidence="2 3">
    <name type="scientific">Trichostrongylus colubriformis</name>
    <name type="common">Black scour worm</name>
    <dbReference type="NCBI Taxonomy" id="6319"/>
    <lineage>
        <taxon>Eukaryota</taxon>
        <taxon>Metazoa</taxon>
        <taxon>Ecdysozoa</taxon>
        <taxon>Nematoda</taxon>
        <taxon>Chromadorea</taxon>
        <taxon>Rhabditida</taxon>
        <taxon>Rhabditina</taxon>
        <taxon>Rhabditomorpha</taxon>
        <taxon>Strongyloidea</taxon>
        <taxon>Trichostrongylidae</taxon>
        <taxon>Trichostrongylus</taxon>
    </lineage>
</organism>
<comment type="caution">
    <text evidence="2">The sequence shown here is derived from an EMBL/GenBank/DDBJ whole genome shotgun (WGS) entry which is preliminary data.</text>
</comment>
<name>A0AAN8IDG5_TRICO</name>
<keyword evidence="3" id="KW-1185">Reference proteome</keyword>